<dbReference type="Pfam" id="PF13469">
    <property type="entry name" value="Sulfotransfer_3"/>
    <property type="match status" value="1"/>
</dbReference>
<name>A0ABT7B114_9CYAN</name>
<dbReference type="Proteomes" id="UP001235849">
    <property type="component" value="Unassembled WGS sequence"/>
</dbReference>
<organism evidence="1 2">
    <name type="scientific">Roseofilum capinflatum BLCC-M114</name>
    <dbReference type="NCBI Taxonomy" id="3022440"/>
    <lineage>
        <taxon>Bacteria</taxon>
        <taxon>Bacillati</taxon>
        <taxon>Cyanobacteriota</taxon>
        <taxon>Cyanophyceae</taxon>
        <taxon>Desertifilales</taxon>
        <taxon>Desertifilaceae</taxon>
        <taxon>Roseofilum</taxon>
        <taxon>Roseofilum capinflatum</taxon>
    </lineage>
</organism>
<dbReference type="EMBL" id="JAQOSO010000007">
    <property type="protein sequence ID" value="MDJ1172840.1"/>
    <property type="molecule type" value="Genomic_DNA"/>
</dbReference>
<gene>
    <name evidence="1" type="ORF">PMG25_01900</name>
</gene>
<keyword evidence="2" id="KW-1185">Reference proteome</keyword>
<dbReference type="SUPFAM" id="SSF52540">
    <property type="entry name" value="P-loop containing nucleoside triphosphate hydrolases"/>
    <property type="match status" value="1"/>
</dbReference>
<reference evidence="1 2" key="1">
    <citation type="submission" date="2023-01" db="EMBL/GenBank/DDBJ databases">
        <title>Novel diversity within Roseofilum (Cyanobacteria; Desertifilaceae) from marine benthic mats with descriptions of four novel species.</title>
        <authorList>
            <person name="Wang Y."/>
            <person name="Berthold D.E."/>
            <person name="Hu J."/>
            <person name="Lefler F.W."/>
            <person name="Laughinghouse H.D. IV."/>
        </authorList>
    </citation>
    <scope>NUCLEOTIDE SEQUENCE [LARGE SCALE GENOMIC DNA]</scope>
    <source>
        <strain evidence="1 2">BLCC-M114</strain>
    </source>
</reference>
<comment type="caution">
    <text evidence="1">The sequence shown here is derived from an EMBL/GenBank/DDBJ whole genome shotgun (WGS) entry which is preliminary data.</text>
</comment>
<accession>A0ABT7B114</accession>
<proteinExistence type="predicted"/>
<dbReference type="Gene3D" id="3.40.50.300">
    <property type="entry name" value="P-loop containing nucleotide triphosphate hydrolases"/>
    <property type="match status" value="1"/>
</dbReference>
<dbReference type="RefSeq" id="WP_283765220.1">
    <property type="nucleotide sequence ID" value="NZ_JAQOSO010000007.1"/>
</dbReference>
<evidence type="ECO:0000313" key="1">
    <source>
        <dbReference type="EMBL" id="MDJ1172840.1"/>
    </source>
</evidence>
<evidence type="ECO:0000313" key="2">
    <source>
        <dbReference type="Proteomes" id="UP001235849"/>
    </source>
</evidence>
<protein>
    <submittedName>
        <fullName evidence="1">Sulfotransferase</fullName>
    </submittedName>
</protein>
<sequence length="305" mass="35639">MNTKKVLFIISAGHSGSSLLSVILGSHPQCFSAGEFGNLPNRYRNGAFLDCINRNSDFWEETFGKEGIKQLSIGLGDTRATPYIPLKIEKRVREFLGNDQVFNPYSLMFSKLNEEVIIDATKFYPFVEKKLKAREFRSGEVEAYLLHLVRDGRAVLNSFLRRFQDMDVVDFTEGWVQKTKGRQAYFHSFKEDKKIEIAYEDLASQPHQTIQTICQWIGIEFIEDMLEYWKYDHHDISGNDGTYSLIRRYQGKEILDKVREVHGEYYEKRDLSIKLDLRWKKELSPENLDIFNRIAGAVNQPYEYN</sequence>
<dbReference type="InterPro" id="IPR027417">
    <property type="entry name" value="P-loop_NTPase"/>
</dbReference>